<name>A0A1H7HLY3_9GAMM</name>
<proteinExistence type="predicted"/>
<dbReference type="OrthoDB" id="6227457at2"/>
<dbReference type="AlphaFoldDB" id="A0A1H7HLY3"/>
<gene>
    <name evidence="2" type="ORF">SAMN05216262_101537</name>
</gene>
<organism evidence="2 3">
    <name type="scientific">Colwellia chukchiensis</name>
    <dbReference type="NCBI Taxonomy" id="641665"/>
    <lineage>
        <taxon>Bacteria</taxon>
        <taxon>Pseudomonadati</taxon>
        <taxon>Pseudomonadota</taxon>
        <taxon>Gammaproteobacteria</taxon>
        <taxon>Alteromonadales</taxon>
        <taxon>Colwelliaceae</taxon>
        <taxon>Colwellia</taxon>
    </lineage>
</organism>
<evidence type="ECO:0000256" key="1">
    <source>
        <dbReference type="SAM" id="SignalP"/>
    </source>
</evidence>
<sequence length="167" mass="17974">MNKQIKITLSITLLSTLGLYNSNILAAPHTINNALASISAYQLVPKVPSLAGNSAYPSLTSEVFISYPSQGFISLPKAPVKPLAGIEVVDFAIITPNGIQKKNSIFEFAAKFNDTLQQILAFFDLSSAESDGKNKSYNESPRAENSYLISQVTAKKPITTCRAKSSS</sequence>
<reference evidence="3" key="1">
    <citation type="submission" date="2016-10" db="EMBL/GenBank/DDBJ databases">
        <authorList>
            <person name="Varghese N."/>
            <person name="Submissions S."/>
        </authorList>
    </citation>
    <scope>NUCLEOTIDE SEQUENCE [LARGE SCALE GENOMIC DNA]</scope>
    <source>
        <strain evidence="3">CGMCC 1.9127</strain>
    </source>
</reference>
<dbReference type="RefSeq" id="WP_085282297.1">
    <property type="nucleotide sequence ID" value="NZ_FOBI01000001.1"/>
</dbReference>
<feature type="signal peptide" evidence="1">
    <location>
        <begin position="1"/>
        <end position="26"/>
    </location>
</feature>
<evidence type="ECO:0000313" key="3">
    <source>
        <dbReference type="Proteomes" id="UP000199297"/>
    </source>
</evidence>
<accession>A0A1H7HLY3</accession>
<keyword evidence="3" id="KW-1185">Reference proteome</keyword>
<protein>
    <submittedName>
        <fullName evidence="2">Uncharacterized protein</fullName>
    </submittedName>
</protein>
<keyword evidence="1" id="KW-0732">Signal</keyword>
<feature type="chain" id="PRO_5011703061" evidence="1">
    <location>
        <begin position="27"/>
        <end position="167"/>
    </location>
</feature>
<evidence type="ECO:0000313" key="2">
    <source>
        <dbReference type="EMBL" id="SEK51158.1"/>
    </source>
</evidence>
<dbReference type="Proteomes" id="UP000199297">
    <property type="component" value="Unassembled WGS sequence"/>
</dbReference>
<dbReference type="EMBL" id="FOBI01000001">
    <property type="protein sequence ID" value="SEK51158.1"/>
    <property type="molecule type" value="Genomic_DNA"/>
</dbReference>